<dbReference type="SUPFAM" id="SSF52218">
    <property type="entry name" value="Flavoproteins"/>
    <property type="match status" value="1"/>
</dbReference>
<evidence type="ECO:0000313" key="3">
    <source>
        <dbReference type="Proteomes" id="UP000325292"/>
    </source>
</evidence>
<dbReference type="Proteomes" id="UP000325292">
    <property type="component" value="Chromosome"/>
</dbReference>
<gene>
    <name evidence="2" type="ORF">BXT84_07830</name>
</gene>
<dbReference type="PANTHER" id="PTHR30543">
    <property type="entry name" value="CHROMATE REDUCTASE"/>
    <property type="match status" value="1"/>
</dbReference>
<reference evidence="2 3" key="1">
    <citation type="journal article" date="2019" name="Sci. Rep.">
        <title>Sulfobacillus thermotolerans: new insights into resistance and metabolic capacities of acidophilic chemolithotrophs.</title>
        <authorList>
            <person name="Panyushkina A.E."/>
            <person name="Babenko V.V."/>
            <person name="Nikitina A.S."/>
            <person name="Selezneva O.V."/>
            <person name="Tsaplina I.A."/>
            <person name="Letarova M.A."/>
            <person name="Kostryukova E.S."/>
            <person name="Letarov A.V."/>
        </authorList>
    </citation>
    <scope>NUCLEOTIDE SEQUENCE [LARGE SCALE GENOMIC DNA]</scope>
    <source>
        <strain evidence="2 3">Kr1</strain>
    </source>
</reference>
<dbReference type="EMBL" id="CP019454">
    <property type="protein sequence ID" value="AUW93864.1"/>
    <property type="molecule type" value="Genomic_DNA"/>
</dbReference>
<organism evidence="2 3">
    <name type="scientific">Sulfobacillus thermotolerans</name>
    <dbReference type="NCBI Taxonomy" id="338644"/>
    <lineage>
        <taxon>Bacteria</taxon>
        <taxon>Bacillati</taxon>
        <taxon>Bacillota</taxon>
        <taxon>Clostridia</taxon>
        <taxon>Eubacteriales</taxon>
        <taxon>Clostridiales Family XVII. Incertae Sedis</taxon>
        <taxon>Sulfobacillus</taxon>
    </lineage>
</organism>
<name>A0ABN5H1V2_9FIRM</name>
<evidence type="ECO:0000259" key="1">
    <source>
        <dbReference type="Pfam" id="PF03358"/>
    </source>
</evidence>
<evidence type="ECO:0000313" key="2">
    <source>
        <dbReference type="EMBL" id="AUW93864.1"/>
    </source>
</evidence>
<dbReference type="InterPro" id="IPR050712">
    <property type="entry name" value="NAD(P)H-dep_reductase"/>
</dbReference>
<dbReference type="Gene3D" id="3.40.50.360">
    <property type="match status" value="1"/>
</dbReference>
<accession>A0ABN5H1V2</accession>
<proteinExistence type="predicted"/>
<dbReference type="PANTHER" id="PTHR30543:SF21">
    <property type="entry name" value="NAD(P)H-DEPENDENT FMN REDUCTASE LOT6"/>
    <property type="match status" value="1"/>
</dbReference>
<dbReference type="InterPro" id="IPR005025">
    <property type="entry name" value="FMN_Rdtase-like_dom"/>
</dbReference>
<keyword evidence="3" id="KW-1185">Reference proteome</keyword>
<sequence>MSTAKLLVVIGSTRPGRVALPVGQWIAQRAEAMGGWDVAIADLAEINLPFMDEPKHPRFHQYVHDHTKKWSAQVESADAVVFVTPEYNYGFSAPLKNAIDYLFSEWHYKPVGFVSYGGVSGGVRAVQMLKQVVTTLKMVPVTEAVNIPFIQQYFDDHHQFHPSEATEQAAQDMLQELRRWSHSLQSMRSTNHHVTP</sequence>
<feature type="domain" description="NADPH-dependent FMN reductase-like" evidence="1">
    <location>
        <begin position="5"/>
        <end position="149"/>
    </location>
</feature>
<protein>
    <submittedName>
        <fullName evidence="2">NADPH-dependent FMN reductase</fullName>
    </submittedName>
</protein>
<dbReference type="InterPro" id="IPR029039">
    <property type="entry name" value="Flavoprotein-like_sf"/>
</dbReference>
<dbReference type="Pfam" id="PF03358">
    <property type="entry name" value="FMN_red"/>
    <property type="match status" value="1"/>
</dbReference>